<dbReference type="PROSITE" id="PS51257">
    <property type="entry name" value="PROKAR_LIPOPROTEIN"/>
    <property type="match status" value="1"/>
</dbReference>
<evidence type="ECO:0000313" key="3">
    <source>
        <dbReference type="EMBL" id="NEK86745.1"/>
    </source>
</evidence>
<comment type="caution">
    <text evidence="3">The sequence shown here is derived from an EMBL/GenBank/DDBJ whole genome shotgun (WGS) entry which is preliminary data.</text>
</comment>
<feature type="signal peptide" evidence="2">
    <location>
        <begin position="1"/>
        <end position="27"/>
    </location>
</feature>
<dbReference type="EMBL" id="JAAGWG010000019">
    <property type="protein sequence ID" value="NEK86745.1"/>
    <property type="molecule type" value="Genomic_DNA"/>
</dbReference>
<sequence length="181" mass="18641">MAQPARTRARWTAVAAAAVFVVAGCGADEPDVDDSGAVGPDEAVTEDLKLLQVQLEYPLDGVHDTGEDAELFFGIANTGSTGDELVDVRGPDFAGATLTADGATGAIPVPEDDNVYVGAEGAPSVVLQDLQTDLRSSESIPVTFVFEEAGEITIDAMVAASGQDPGEPFDFEDPAEDPTGN</sequence>
<dbReference type="AlphaFoldDB" id="A0A6L9W3V3"/>
<proteinExistence type="predicted"/>
<evidence type="ECO:0000256" key="2">
    <source>
        <dbReference type="SAM" id="SignalP"/>
    </source>
</evidence>
<reference evidence="3 4" key="1">
    <citation type="submission" date="2019-12" db="EMBL/GenBank/DDBJ databases">
        <title>the WGS of Blastococcus saxobsidens 67B17.</title>
        <authorList>
            <person name="Jiang Z."/>
        </authorList>
    </citation>
    <scope>NUCLEOTIDE SEQUENCE [LARGE SCALE GENOMIC DNA]</scope>
    <source>
        <strain evidence="3 4">67B17</strain>
    </source>
</reference>
<keyword evidence="2" id="KW-0732">Signal</keyword>
<evidence type="ECO:0000256" key="1">
    <source>
        <dbReference type="SAM" id="MobiDB-lite"/>
    </source>
</evidence>
<evidence type="ECO:0000313" key="4">
    <source>
        <dbReference type="Proteomes" id="UP000479241"/>
    </source>
</evidence>
<dbReference type="Proteomes" id="UP000479241">
    <property type="component" value="Unassembled WGS sequence"/>
</dbReference>
<dbReference type="Gene3D" id="2.60.40.1890">
    <property type="entry name" value="PCu(A)C copper chaperone"/>
    <property type="match status" value="1"/>
</dbReference>
<protein>
    <submittedName>
        <fullName evidence="3">Copper chaperone PCu(A)C</fullName>
    </submittedName>
</protein>
<feature type="region of interest" description="Disordered" evidence="1">
    <location>
        <begin position="160"/>
        <end position="181"/>
    </location>
</feature>
<dbReference type="InterPro" id="IPR007410">
    <property type="entry name" value="LpqE-like"/>
</dbReference>
<dbReference type="SUPFAM" id="SSF110087">
    <property type="entry name" value="DR1885-like metal-binding protein"/>
    <property type="match status" value="1"/>
</dbReference>
<feature type="chain" id="PRO_5039158605" evidence="2">
    <location>
        <begin position="28"/>
        <end position="181"/>
    </location>
</feature>
<accession>A0A6L9W3V3</accession>
<organism evidence="3 4">
    <name type="scientific">Blastococcus saxobsidens</name>
    <dbReference type="NCBI Taxonomy" id="138336"/>
    <lineage>
        <taxon>Bacteria</taxon>
        <taxon>Bacillati</taxon>
        <taxon>Actinomycetota</taxon>
        <taxon>Actinomycetes</taxon>
        <taxon>Geodermatophilales</taxon>
        <taxon>Geodermatophilaceae</taxon>
        <taxon>Blastococcus</taxon>
    </lineage>
</organism>
<dbReference type="Pfam" id="PF04314">
    <property type="entry name" value="PCuAC"/>
    <property type="match status" value="1"/>
</dbReference>
<name>A0A6L9W3V3_9ACTN</name>
<feature type="compositionally biased region" description="Acidic residues" evidence="1">
    <location>
        <begin position="167"/>
        <end position="181"/>
    </location>
</feature>
<dbReference type="RefSeq" id="WP_163206035.1">
    <property type="nucleotide sequence ID" value="NZ_JAAGWG010000019.1"/>
</dbReference>
<gene>
    <name evidence="3" type="ORF">GCU60_13425</name>
</gene>
<dbReference type="InterPro" id="IPR036182">
    <property type="entry name" value="PCuAC_sf"/>
</dbReference>